<name>A0AA88UP90_9ASTE</name>
<comment type="subcellular location">
    <subcellularLocation>
        <location evidence="2">Endomembrane system</location>
        <topology evidence="2">Multi-pass membrane protein</topology>
    </subcellularLocation>
</comment>
<keyword evidence="9 10" id="KW-0472">Membrane</keyword>
<proteinExistence type="predicted"/>
<feature type="domain" description="SWEET-like" evidence="12">
    <location>
        <begin position="634"/>
        <end position="917"/>
    </location>
</feature>
<dbReference type="GO" id="GO:0061630">
    <property type="term" value="F:ubiquitin protein ligase activity"/>
    <property type="evidence" value="ECO:0007669"/>
    <property type="project" value="UniProtKB-EC"/>
</dbReference>
<dbReference type="Pfam" id="PF11145">
    <property type="entry name" value="DUF2921"/>
    <property type="match status" value="1"/>
</dbReference>
<dbReference type="InterPro" id="IPR021319">
    <property type="entry name" value="DUF2921"/>
</dbReference>
<evidence type="ECO:0000256" key="8">
    <source>
        <dbReference type="ARBA" id="ARBA00022989"/>
    </source>
</evidence>
<dbReference type="EMBL" id="JAVXUO010001408">
    <property type="protein sequence ID" value="KAK2982607.1"/>
    <property type="molecule type" value="Genomic_DNA"/>
</dbReference>
<evidence type="ECO:0000313" key="14">
    <source>
        <dbReference type="EMBL" id="KAK2982607.1"/>
    </source>
</evidence>
<evidence type="ECO:0000256" key="9">
    <source>
        <dbReference type="ARBA" id="ARBA00023136"/>
    </source>
</evidence>
<feature type="signal peptide" evidence="11">
    <location>
        <begin position="1"/>
        <end position="28"/>
    </location>
</feature>
<feature type="transmembrane region" description="Helical" evidence="10">
    <location>
        <begin position="762"/>
        <end position="781"/>
    </location>
</feature>
<dbReference type="Pfam" id="PF25333">
    <property type="entry name" value="DUF2921_N"/>
    <property type="match status" value="3"/>
</dbReference>
<feature type="domain" description="DUF2921" evidence="13">
    <location>
        <begin position="36"/>
        <end position="211"/>
    </location>
</feature>
<keyword evidence="6 10" id="KW-0812">Transmembrane</keyword>
<keyword evidence="8 10" id="KW-1133">Transmembrane helix</keyword>
<protein>
    <recommendedName>
        <fullName evidence="4">RING-type E3 ubiquitin transferase</fullName>
        <ecNumber evidence="4">2.3.2.27</ecNumber>
    </recommendedName>
</protein>
<feature type="domain" description="DUF2921" evidence="13">
    <location>
        <begin position="439"/>
        <end position="620"/>
    </location>
</feature>
<feature type="transmembrane region" description="Helical" evidence="10">
    <location>
        <begin position="644"/>
        <end position="662"/>
    </location>
</feature>
<evidence type="ECO:0000256" key="6">
    <source>
        <dbReference type="ARBA" id="ARBA00022692"/>
    </source>
</evidence>
<evidence type="ECO:0000256" key="1">
    <source>
        <dbReference type="ARBA" id="ARBA00000900"/>
    </source>
</evidence>
<feature type="transmembrane region" description="Helical" evidence="10">
    <location>
        <begin position="674"/>
        <end position="693"/>
    </location>
</feature>
<evidence type="ECO:0000256" key="4">
    <source>
        <dbReference type="ARBA" id="ARBA00012483"/>
    </source>
</evidence>
<evidence type="ECO:0000256" key="10">
    <source>
        <dbReference type="SAM" id="Phobius"/>
    </source>
</evidence>
<evidence type="ECO:0000259" key="13">
    <source>
        <dbReference type="Pfam" id="PF25333"/>
    </source>
</evidence>
<feature type="chain" id="PRO_5041688628" description="RING-type E3 ubiquitin transferase" evidence="11">
    <location>
        <begin position="29"/>
        <end position="932"/>
    </location>
</feature>
<dbReference type="PANTHER" id="PTHR33389:SF18">
    <property type="entry name" value="OS01G0677900 PROTEIN"/>
    <property type="match status" value="1"/>
</dbReference>
<reference evidence="14" key="1">
    <citation type="submission" date="2022-12" db="EMBL/GenBank/DDBJ databases">
        <title>Draft genome assemblies for two species of Escallonia (Escalloniales).</title>
        <authorList>
            <person name="Chanderbali A."/>
            <person name="Dervinis C."/>
            <person name="Anghel I."/>
            <person name="Soltis D."/>
            <person name="Soltis P."/>
            <person name="Zapata F."/>
        </authorList>
    </citation>
    <scope>NUCLEOTIDE SEQUENCE</scope>
    <source>
        <strain evidence="14">UCBG92.1500</strain>
        <tissue evidence="14">Leaf</tissue>
    </source>
</reference>
<feature type="transmembrane region" description="Helical" evidence="10">
    <location>
        <begin position="881"/>
        <end position="903"/>
    </location>
</feature>
<evidence type="ECO:0000256" key="7">
    <source>
        <dbReference type="ARBA" id="ARBA00022786"/>
    </source>
</evidence>
<comment type="caution">
    <text evidence="14">The sequence shown here is derived from an EMBL/GenBank/DDBJ whole genome shotgun (WGS) entry which is preliminary data.</text>
</comment>
<comment type="pathway">
    <text evidence="3">Protein modification; protein ubiquitination.</text>
</comment>
<keyword evidence="7" id="KW-0833">Ubl conjugation pathway</keyword>
<keyword evidence="15" id="KW-1185">Reference proteome</keyword>
<keyword evidence="11" id="KW-0732">Signal</keyword>
<dbReference type="AlphaFoldDB" id="A0AA88UP90"/>
<sequence length="932" mass="104660">MKSLHSKWLDTLLPFLFIFLSTISLASSSTPRKISYSDHCGTIIPESPPTEFEQVTYPYLDPQTTTYTGGERILGRNLSEKPIIHFRPIENVYKTTTASVYKMQAYLSFHSSNFYVLSKLTYVGAHRHSTLRRTGSLRFLLSGFWSESSGKLCMVGSASWFSASEGKDVNLEAVLKLNNYANDSIISTGFVSGTLESLSSSPSDSTYFEPVWILSFPVIMQYKYALFSKEFHRACSGGTDYPPSSSLTVKKSGICSTLSWGWYDTFRLNYSKRCTNCTPFGKSITYLPTGISLYAFQCSEEDTKLRLLIIFPDRTNTNVYQQPFDPNTTLVGEGSWDMKRNRLCVVACRILKTSADTRVGDCSTRLSLRFPAVWTIRQSHRIEGQIWTNKSVNDPGHFDRITFQSLDSNMYDVAGVKYEYTQLDKVRSCAMRRPIKNKVEVYPSGDSYEMRFDTSVTNSKGNTGWGRAVPISVGDQLYERSYSNYSVSLDEYGQVQGAPVVAPSTTHGGIFNISYKISFSVHHGGELGGNVSSYNSSSSPNDVYQISSEGVYDAETGRLCMAGCRNLGLYAGKSSDDSLDCEILVNFQFPSVNEGHGSSGFITGSIESTREKDDPLYFEQWSMTSSAFYGATAKQSVQRMDFEIIMVLVSKTLACLFIRLQLLHVKKHPNVLPFVSIVMLVILTLGHMIPLLLNFEALFKENHSRQNVLLGSGGWLEVNEVIVRVVTMVAFLLQFRVLQLVWAARFPNGNDKGCLVSQKKSLFVSAPMYILGGLIAFFMNWKNSEYDSVLPSSSFNSVSQQYPFWVDLRSYGGLVLDVFLFPQILLNVFQFSRETSLSHSFYLGITSVRLLPHAYDLYRAHSYGRSHFDGSYIYANPTSGFYSAAWDVIIPLGGVILATIVYLQQRFGGRSILPRRFRESEVYQRVPVIGSY</sequence>
<organism evidence="14 15">
    <name type="scientific">Escallonia rubra</name>
    <dbReference type="NCBI Taxonomy" id="112253"/>
    <lineage>
        <taxon>Eukaryota</taxon>
        <taxon>Viridiplantae</taxon>
        <taxon>Streptophyta</taxon>
        <taxon>Embryophyta</taxon>
        <taxon>Tracheophyta</taxon>
        <taxon>Spermatophyta</taxon>
        <taxon>Magnoliopsida</taxon>
        <taxon>eudicotyledons</taxon>
        <taxon>Gunneridae</taxon>
        <taxon>Pentapetalae</taxon>
        <taxon>asterids</taxon>
        <taxon>campanulids</taxon>
        <taxon>Escalloniales</taxon>
        <taxon>Escalloniaceae</taxon>
        <taxon>Escallonia</taxon>
    </lineage>
</organism>
<accession>A0AA88UP90</accession>
<evidence type="ECO:0000313" key="15">
    <source>
        <dbReference type="Proteomes" id="UP001187471"/>
    </source>
</evidence>
<dbReference type="PANTHER" id="PTHR33389">
    <property type="entry name" value="FAMILY PROTEIN, PUTATIVE (DUF2921)-RELATED"/>
    <property type="match status" value="1"/>
</dbReference>
<dbReference type="Proteomes" id="UP001187471">
    <property type="component" value="Unassembled WGS sequence"/>
</dbReference>
<evidence type="ECO:0000256" key="2">
    <source>
        <dbReference type="ARBA" id="ARBA00004127"/>
    </source>
</evidence>
<evidence type="ECO:0000256" key="5">
    <source>
        <dbReference type="ARBA" id="ARBA00022679"/>
    </source>
</evidence>
<dbReference type="InterPro" id="IPR057425">
    <property type="entry name" value="DUF2921_N"/>
</dbReference>
<feature type="transmembrane region" description="Helical" evidence="10">
    <location>
        <begin position="721"/>
        <end position="742"/>
    </location>
</feature>
<comment type="catalytic activity">
    <reaction evidence="1">
        <text>S-ubiquitinyl-[E2 ubiquitin-conjugating enzyme]-L-cysteine + [acceptor protein]-L-lysine = [E2 ubiquitin-conjugating enzyme]-L-cysteine + N(6)-ubiquitinyl-[acceptor protein]-L-lysine.</text>
        <dbReference type="EC" id="2.3.2.27"/>
    </reaction>
</comment>
<dbReference type="EC" id="2.3.2.27" evidence="4"/>
<keyword evidence="5" id="KW-0808">Transferase</keyword>
<feature type="domain" description="DUF2921" evidence="13">
    <location>
        <begin position="269"/>
        <end position="402"/>
    </location>
</feature>
<gene>
    <name evidence="14" type="ORF">RJ640_024667</name>
</gene>
<evidence type="ECO:0000256" key="11">
    <source>
        <dbReference type="SAM" id="SignalP"/>
    </source>
</evidence>
<evidence type="ECO:0000256" key="3">
    <source>
        <dbReference type="ARBA" id="ARBA00004906"/>
    </source>
</evidence>
<dbReference type="GO" id="GO:0012505">
    <property type="term" value="C:endomembrane system"/>
    <property type="evidence" value="ECO:0007669"/>
    <property type="project" value="UniProtKB-SubCell"/>
</dbReference>
<evidence type="ECO:0000259" key="12">
    <source>
        <dbReference type="Pfam" id="PF11145"/>
    </source>
</evidence>